<reference evidence="2 3" key="1">
    <citation type="submission" date="2019-10" db="EMBL/GenBank/DDBJ databases">
        <title>Bifidobacterium from non-human primates.</title>
        <authorList>
            <person name="Modesto M."/>
        </authorList>
    </citation>
    <scope>NUCLEOTIDE SEQUENCE [LARGE SCALE GENOMIC DNA]</scope>
    <source>
        <strain evidence="2 3">TREC</strain>
    </source>
</reference>
<sequence length="419" mass="44434">MNGTMPDRLDRALRWCRTCTAFGVRMHPAAAFGLLLAALTDVTLCVRMGLPMEGMLDTVSIYLTAAGIAALWPRVGCCGLVLYAAVVGWLDLNGVQYAVLPVTGMWLAAFLLCSRVPWRRAVAIAVPVAGACAIADCGPYGVAALGNAARLTHMAGCALAVAAGVLASVGTALAARADAERDGLRDGERLRLMRRNSEFARILHDTVMNDLSVIAMTADVCLDGTSRETAVPGDEARYWAIVRDRSRAGWTALRGLLDRLRADEDDGSALAGNAAGFMTALRRECADFQSSLAAAGMVGESAVSGECHAIDASSAVETLSLIRQCRSNVLRHARGVGRRYALHVVIGERSVTVTQTNGMNAVANAHMVGERRGSGWLAAGHGLALHRQLLEHCGGTLECGPRDGQWELHAVIPLHPNLY</sequence>
<keyword evidence="1" id="KW-0472">Membrane</keyword>
<feature type="transmembrane region" description="Helical" evidence="1">
    <location>
        <begin position="121"/>
        <end position="141"/>
    </location>
</feature>
<evidence type="ECO:0000313" key="3">
    <source>
        <dbReference type="Proteomes" id="UP000469763"/>
    </source>
</evidence>
<dbReference type="Gene3D" id="3.30.565.10">
    <property type="entry name" value="Histidine kinase-like ATPase, C-terminal domain"/>
    <property type="match status" value="1"/>
</dbReference>
<feature type="transmembrane region" description="Helical" evidence="1">
    <location>
        <begin position="62"/>
        <end position="89"/>
    </location>
</feature>
<gene>
    <name evidence="2" type="ORF">GFD22_07185</name>
</gene>
<name>A0A7K3TI64_9BIFI</name>
<evidence type="ECO:0000256" key="1">
    <source>
        <dbReference type="SAM" id="Phobius"/>
    </source>
</evidence>
<feature type="transmembrane region" description="Helical" evidence="1">
    <location>
        <begin position="95"/>
        <end position="114"/>
    </location>
</feature>
<feature type="transmembrane region" description="Helical" evidence="1">
    <location>
        <begin position="30"/>
        <end position="50"/>
    </location>
</feature>
<dbReference type="Proteomes" id="UP000469763">
    <property type="component" value="Unassembled WGS sequence"/>
</dbReference>
<keyword evidence="1" id="KW-0812">Transmembrane</keyword>
<evidence type="ECO:0000313" key="2">
    <source>
        <dbReference type="EMBL" id="NEG78752.1"/>
    </source>
</evidence>
<dbReference type="EMBL" id="WHZY01000010">
    <property type="protein sequence ID" value="NEG78752.1"/>
    <property type="molecule type" value="Genomic_DNA"/>
</dbReference>
<accession>A0A7K3TI64</accession>
<keyword evidence="3" id="KW-1185">Reference proteome</keyword>
<proteinExistence type="predicted"/>
<comment type="caution">
    <text evidence="2">The sequence shown here is derived from an EMBL/GenBank/DDBJ whole genome shotgun (WGS) entry which is preliminary data.</text>
</comment>
<protein>
    <recommendedName>
        <fullName evidence="4">Histidine kinase</fullName>
    </recommendedName>
</protein>
<dbReference type="OrthoDB" id="3236159at2"/>
<organism evidence="2 3">
    <name type="scientific">Bifidobacterium avesanii</name>
    <dbReference type="NCBI Taxonomy" id="1798157"/>
    <lineage>
        <taxon>Bacteria</taxon>
        <taxon>Bacillati</taxon>
        <taxon>Actinomycetota</taxon>
        <taxon>Actinomycetes</taxon>
        <taxon>Bifidobacteriales</taxon>
        <taxon>Bifidobacteriaceae</taxon>
        <taxon>Bifidobacterium</taxon>
    </lineage>
</organism>
<feature type="transmembrane region" description="Helical" evidence="1">
    <location>
        <begin position="153"/>
        <end position="175"/>
    </location>
</feature>
<keyword evidence="1" id="KW-1133">Transmembrane helix</keyword>
<dbReference type="RefSeq" id="WP_152350531.1">
    <property type="nucleotide sequence ID" value="NZ_WBSN01000010.1"/>
</dbReference>
<dbReference type="AlphaFoldDB" id="A0A7K3TI64"/>
<dbReference type="InterPro" id="IPR036890">
    <property type="entry name" value="HATPase_C_sf"/>
</dbReference>
<evidence type="ECO:0008006" key="4">
    <source>
        <dbReference type="Google" id="ProtNLM"/>
    </source>
</evidence>